<comment type="caution">
    <text evidence="5">The sequence shown here is derived from an EMBL/GenBank/DDBJ whole genome shotgun (WGS) entry which is preliminary data.</text>
</comment>
<dbReference type="InterPro" id="IPR029039">
    <property type="entry name" value="Flavoprotein-like_sf"/>
</dbReference>
<organism evidence="5 6">
    <name type="scientific">Aureibacillus halotolerans</name>
    <dbReference type="NCBI Taxonomy" id="1508390"/>
    <lineage>
        <taxon>Bacteria</taxon>
        <taxon>Bacillati</taxon>
        <taxon>Bacillota</taxon>
        <taxon>Bacilli</taxon>
        <taxon>Bacillales</taxon>
        <taxon>Bacillaceae</taxon>
        <taxon>Aureibacillus</taxon>
    </lineage>
</organism>
<gene>
    <name evidence="5" type="ORF">EV213_11424</name>
</gene>
<dbReference type="PANTHER" id="PTHR43408:SF1">
    <property type="entry name" value="FMN REDUCTASE (NADPH)"/>
    <property type="match status" value="1"/>
</dbReference>
<keyword evidence="3" id="KW-0560">Oxidoreductase</keyword>
<dbReference type="PANTHER" id="PTHR43408">
    <property type="entry name" value="FMN REDUCTASE (NADPH)"/>
    <property type="match status" value="1"/>
</dbReference>
<evidence type="ECO:0000313" key="6">
    <source>
        <dbReference type="Proteomes" id="UP000295632"/>
    </source>
</evidence>
<dbReference type="OrthoDB" id="1643408at2"/>
<dbReference type="RefSeq" id="WP_133581347.1">
    <property type="nucleotide sequence ID" value="NZ_SNYJ01000014.1"/>
</dbReference>
<dbReference type="InterPro" id="IPR020048">
    <property type="entry name" value="NADPH-dep_FMN_reduc_SsuE"/>
</dbReference>
<dbReference type="Proteomes" id="UP000295632">
    <property type="component" value="Unassembled WGS sequence"/>
</dbReference>
<keyword evidence="6" id="KW-1185">Reference proteome</keyword>
<dbReference type="GO" id="GO:0046306">
    <property type="term" value="P:alkanesulfonate catabolic process"/>
    <property type="evidence" value="ECO:0007669"/>
    <property type="project" value="InterPro"/>
</dbReference>
<dbReference type="NCBIfam" id="TIGR03567">
    <property type="entry name" value="FMN_reduc_SsuE"/>
    <property type="match status" value="1"/>
</dbReference>
<accession>A0A4R6TYV4</accession>
<keyword evidence="1" id="KW-0285">Flavoprotein</keyword>
<reference evidence="5 6" key="1">
    <citation type="submission" date="2019-03" db="EMBL/GenBank/DDBJ databases">
        <title>Genomic Encyclopedia of Type Strains, Phase IV (KMG-IV): sequencing the most valuable type-strain genomes for metagenomic binning, comparative biology and taxonomic classification.</title>
        <authorList>
            <person name="Goeker M."/>
        </authorList>
    </citation>
    <scope>NUCLEOTIDE SEQUENCE [LARGE SCALE GENOMIC DNA]</scope>
    <source>
        <strain evidence="5 6">DSM 28697</strain>
    </source>
</reference>
<evidence type="ECO:0000259" key="4">
    <source>
        <dbReference type="Pfam" id="PF03358"/>
    </source>
</evidence>
<proteinExistence type="predicted"/>
<feature type="domain" description="NADPH-dependent FMN reductase-like" evidence="4">
    <location>
        <begin position="4"/>
        <end position="144"/>
    </location>
</feature>
<dbReference type="AlphaFoldDB" id="A0A4R6TYV4"/>
<evidence type="ECO:0000313" key="5">
    <source>
        <dbReference type="EMBL" id="TDQ37145.1"/>
    </source>
</evidence>
<name>A0A4R6TYV4_9BACI</name>
<dbReference type="SUPFAM" id="SSF52218">
    <property type="entry name" value="Flavoproteins"/>
    <property type="match status" value="1"/>
</dbReference>
<dbReference type="Gene3D" id="3.40.50.360">
    <property type="match status" value="1"/>
</dbReference>
<dbReference type="Pfam" id="PF03358">
    <property type="entry name" value="FMN_red"/>
    <property type="match status" value="1"/>
</dbReference>
<evidence type="ECO:0000256" key="1">
    <source>
        <dbReference type="ARBA" id="ARBA00022630"/>
    </source>
</evidence>
<keyword evidence="2" id="KW-0288">FMN</keyword>
<dbReference type="InterPro" id="IPR005025">
    <property type="entry name" value="FMN_Rdtase-like_dom"/>
</dbReference>
<protein>
    <submittedName>
        <fullName evidence="5">FMN reductase</fullName>
    </submittedName>
</protein>
<dbReference type="InterPro" id="IPR051814">
    <property type="entry name" value="NAD(P)H-dep_FMN_reductase"/>
</dbReference>
<evidence type="ECO:0000256" key="3">
    <source>
        <dbReference type="ARBA" id="ARBA00023002"/>
    </source>
</evidence>
<dbReference type="GO" id="GO:0008752">
    <property type="term" value="F:FMN reductase [NAD(P)H] activity"/>
    <property type="evidence" value="ECO:0007669"/>
    <property type="project" value="InterPro"/>
</dbReference>
<dbReference type="EMBL" id="SNYJ01000014">
    <property type="protein sequence ID" value="TDQ37145.1"/>
    <property type="molecule type" value="Genomic_DNA"/>
</dbReference>
<sequence>MASITLIYGGNTRNSRVHGLVDRATQFFQTKGITLHTIYVHELPAEDLLTANFANPAFAEAHKKVDQSDGVIVVTPVYKSSYSGILKTYLDLLPQKGLEGKAVLPLVVGGTFGHLLTIDYALKPVLSSLGATTILNGVFVLDKQIERRDQLGFHIESEAASRLDETFTLLQLEIERVYTPLAQ</sequence>
<evidence type="ECO:0000256" key="2">
    <source>
        <dbReference type="ARBA" id="ARBA00022643"/>
    </source>
</evidence>